<feature type="domain" description="DUF695" evidence="1">
    <location>
        <begin position="7"/>
        <end position="136"/>
    </location>
</feature>
<dbReference type="Proteomes" id="UP000202440">
    <property type="component" value="Chromosome"/>
</dbReference>
<reference evidence="2 3" key="1">
    <citation type="submission" date="2017-07" db="EMBL/GenBank/DDBJ databases">
        <title>Annotated genome sequence of Bacterioplanes sanyensis isolated from Red Sea.</title>
        <authorList>
            <person name="Rehman Z.U."/>
        </authorList>
    </citation>
    <scope>NUCLEOTIDE SEQUENCE [LARGE SCALE GENOMIC DNA]</scope>
    <source>
        <strain evidence="2 3">NV9</strain>
    </source>
</reference>
<sequence>MLVNNLWVRASGDLNGVPISIQFRKEWEAARDAGNYPQCVQIAWNASTRDDSSGFPGASEQAQILLFHEALQAALEPQENAVVVMMITHSGINQWIIYCNDLEQLQQDLDTVPTEKGLYPIEVVADEDTGWNTFTQVHSAIQP</sequence>
<dbReference type="Pfam" id="PF05117">
    <property type="entry name" value="DUF695"/>
    <property type="match status" value="1"/>
</dbReference>
<dbReference type="OrthoDB" id="7595150at2"/>
<gene>
    <name evidence="2" type="ORF">CHH28_12175</name>
</gene>
<evidence type="ECO:0000259" key="1">
    <source>
        <dbReference type="Pfam" id="PF05117"/>
    </source>
</evidence>
<dbReference type="KEGG" id="bsan:CHH28_12175"/>
<dbReference type="EMBL" id="CP022530">
    <property type="protein sequence ID" value="ASP39381.1"/>
    <property type="molecule type" value="Genomic_DNA"/>
</dbReference>
<dbReference type="AlphaFoldDB" id="A0A222FLW8"/>
<dbReference type="InterPro" id="IPR016097">
    <property type="entry name" value="DUF695"/>
</dbReference>
<protein>
    <recommendedName>
        <fullName evidence="1">DUF695 domain-containing protein</fullName>
    </recommendedName>
</protein>
<proteinExistence type="predicted"/>
<organism evidence="2 3">
    <name type="scientific">Bacterioplanes sanyensis</name>
    <dbReference type="NCBI Taxonomy" id="1249553"/>
    <lineage>
        <taxon>Bacteria</taxon>
        <taxon>Pseudomonadati</taxon>
        <taxon>Pseudomonadota</taxon>
        <taxon>Gammaproteobacteria</taxon>
        <taxon>Oceanospirillales</taxon>
        <taxon>Oceanospirillaceae</taxon>
        <taxon>Bacterioplanes</taxon>
    </lineage>
</organism>
<evidence type="ECO:0000313" key="3">
    <source>
        <dbReference type="Proteomes" id="UP000202440"/>
    </source>
</evidence>
<evidence type="ECO:0000313" key="2">
    <source>
        <dbReference type="EMBL" id="ASP39381.1"/>
    </source>
</evidence>
<accession>A0A222FLW8</accession>
<dbReference type="RefSeq" id="WP_094060561.1">
    <property type="nucleotide sequence ID" value="NZ_CP022530.1"/>
</dbReference>
<keyword evidence="3" id="KW-1185">Reference proteome</keyword>
<name>A0A222FLW8_9GAMM</name>